<protein>
    <recommendedName>
        <fullName evidence="4">Brain abundant, membrane attached signal protein 1</fullName>
    </recommendedName>
</protein>
<feature type="compositionally biased region" description="Basic residues" evidence="1">
    <location>
        <begin position="1"/>
        <end position="10"/>
    </location>
</feature>
<feature type="compositionally biased region" description="Polar residues" evidence="1">
    <location>
        <begin position="257"/>
        <end position="268"/>
    </location>
</feature>
<accession>A0A4U5U7K6</accession>
<feature type="compositionally biased region" description="Low complexity" evidence="1">
    <location>
        <begin position="215"/>
        <end position="233"/>
    </location>
</feature>
<feature type="compositionally biased region" description="Acidic residues" evidence="1">
    <location>
        <begin position="131"/>
        <end position="140"/>
    </location>
</feature>
<dbReference type="EMBL" id="CM014081">
    <property type="protein sequence ID" value="TKS70263.1"/>
    <property type="molecule type" value="Genomic_DNA"/>
</dbReference>
<gene>
    <name evidence="2" type="ORF">D9C73_004331</name>
</gene>
<evidence type="ECO:0000313" key="3">
    <source>
        <dbReference type="Proteomes" id="UP000298787"/>
    </source>
</evidence>
<feature type="compositionally biased region" description="Low complexity" evidence="1">
    <location>
        <begin position="37"/>
        <end position="54"/>
    </location>
</feature>
<evidence type="ECO:0000313" key="2">
    <source>
        <dbReference type="EMBL" id="TKS70263.1"/>
    </source>
</evidence>
<sequence length="348" mass="36709">MGGKLSKKRKGYDVSDPKEAKEEAAVTATKLPVEEPAATVESVSVPEVVPASVEEAPKHQEPEPTPETVTEPEVTVEQTVLPATVPEPEPVAELAAEPLLEQAPEPEQTLKSEEPEPAPEPELEPEKAPEPEPEQVLEPEPEQKADIVESAAEQQAEVEPEPTVATSDITLEAGGVEATVGSENAAEVHTDKPVEEESVPTEVSAAEPAPEPEAAEPVPEIVISESVSASEITAEPEEVAETSAEEVPSQEPEVQSKMENGNLESPSVTEDVAEVDALPAVNGECTNSAAMTTEECVNGNEKPEEAPIKEQSDFELKKDVNVSGDVQEVPDAVPDMVDGLGTEVTQAV</sequence>
<dbReference type="STRING" id="240159.A0A4U5U7K6"/>
<feature type="compositionally biased region" description="Basic and acidic residues" evidence="1">
    <location>
        <begin position="11"/>
        <end position="24"/>
    </location>
</feature>
<feature type="compositionally biased region" description="Acidic residues" evidence="1">
    <location>
        <begin position="234"/>
        <end position="244"/>
    </location>
</feature>
<feature type="compositionally biased region" description="Low complexity" evidence="1">
    <location>
        <begin position="148"/>
        <end position="157"/>
    </location>
</feature>
<reference evidence="2 3" key="1">
    <citation type="submission" date="2019-01" db="EMBL/GenBank/DDBJ databases">
        <title>Genome Assembly of Collichthys lucidus.</title>
        <authorList>
            <person name="Cai M."/>
            <person name="Xiao S."/>
        </authorList>
    </citation>
    <scope>NUCLEOTIDE SEQUENCE [LARGE SCALE GENOMIC DNA]</scope>
    <source>
        <strain evidence="2">JT15FE1705JMU</strain>
        <tissue evidence="2">Muscle</tissue>
    </source>
</reference>
<feature type="compositionally biased region" description="Low complexity" evidence="1">
    <location>
        <begin position="66"/>
        <end position="107"/>
    </location>
</feature>
<dbReference type="Proteomes" id="UP000298787">
    <property type="component" value="Chromosome 4"/>
</dbReference>
<proteinExistence type="predicted"/>
<name>A0A4U5U7K6_COLLU</name>
<dbReference type="AlphaFoldDB" id="A0A4U5U7K6"/>
<feature type="region of interest" description="Disordered" evidence="1">
    <location>
        <begin position="1"/>
        <end position="269"/>
    </location>
</feature>
<evidence type="ECO:0008006" key="4">
    <source>
        <dbReference type="Google" id="ProtNLM"/>
    </source>
</evidence>
<feature type="compositionally biased region" description="Basic and acidic residues" evidence="1">
    <location>
        <begin position="186"/>
        <end position="195"/>
    </location>
</feature>
<keyword evidence="3" id="KW-1185">Reference proteome</keyword>
<organism evidence="2 3">
    <name type="scientific">Collichthys lucidus</name>
    <name type="common">Big head croaker</name>
    <name type="synonym">Sciaena lucida</name>
    <dbReference type="NCBI Taxonomy" id="240159"/>
    <lineage>
        <taxon>Eukaryota</taxon>
        <taxon>Metazoa</taxon>
        <taxon>Chordata</taxon>
        <taxon>Craniata</taxon>
        <taxon>Vertebrata</taxon>
        <taxon>Euteleostomi</taxon>
        <taxon>Actinopterygii</taxon>
        <taxon>Neopterygii</taxon>
        <taxon>Teleostei</taxon>
        <taxon>Neoteleostei</taxon>
        <taxon>Acanthomorphata</taxon>
        <taxon>Eupercaria</taxon>
        <taxon>Sciaenidae</taxon>
        <taxon>Collichthys</taxon>
    </lineage>
</organism>
<evidence type="ECO:0000256" key="1">
    <source>
        <dbReference type="SAM" id="MobiDB-lite"/>
    </source>
</evidence>